<dbReference type="EMBL" id="CAMXCT020000480">
    <property type="protein sequence ID" value="CAL1132762.1"/>
    <property type="molecule type" value="Genomic_DNA"/>
</dbReference>
<sequence length="224" mass="24132">LGAEPGGWSLGAGECWGTRGLAGWLAEALKVEDLRVIAQEIGLPSSGVRDAVMKRLFDDISAQESGTTGRPLPSSSSRRPELPEERGDVCGSISAQVEELRMDASSKGRTWLQEKMAMMKQGDLRKVAAASGVSTRGEDGSMVAPAEDTVAASELAQGCTTNSWMRSDNKHTNHYFQLSDFEEATQIYFSLERRACMECPMSSDGVSYVTVITGARMNGAEDLK</sequence>
<evidence type="ECO:0000259" key="2">
    <source>
        <dbReference type="PROSITE" id="PS50800"/>
    </source>
</evidence>
<comment type="caution">
    <text evidence="3">The sequence shown here is derived from an EMBL/GenBank/DDBJ whole genome shotgun (WGS) entry which is preliminary data.</text>
</comment>
<dbReference type="InterPro" id="IPR003034">
    <property type="entry name" value="SAP_dom"/>
</dbReference>
<accession>A0A9P1FME4</accession>
<feature type="non-terminal residue" evidence="3">
    <location>
        <position position="224"/>
    </location>
</feature>
<dbReference type="Proteomes" id="UP001152797">
    <property type="component" value="Unassembled WGS sequence"/>
</dbReference>
<organism evidence="3">
    <name type="scientific">Cladocopium goreaui</name>
    <dbReference type="NCBI Taxonomy" id="2562237"/>
    <lineage>
        <taxon>Eukaryota</taxon>
        <taxon>Sar</taxon>
        <taxon>Alveolata</taxon>
        <taxon>Dinophyceae</taxon>
        <taxon>Suessiales</taxon>
        <taxon>Symbiodiniaceae</taxon>
        <taxon>Cladocopium</taxon>
    </lineage>
</organism>
<protein>
    <recommendedName>
        <fullName evidence="2">SAP domain-containing protein</fullName>
    </recommendedName>
</protein>
<dbReference type="PROSITE" id="PS50800">
    <property type="entry name" value="SAP"/>
    <property type="match status" value="1"/>
</dbReference>
<feature type="compositionally biased region" description="Basic and acidic residues" evidence="1">
    <location>
        <begin position="78"/>
        <end position="88"/>
    </location>
</feature>
<evidence type="ECO:0000256" key="1">
    <source>
        <dbReference type="SAM" id="MobiDB-lite"/>
    </source>
</evidence>
<gene>
    <name evidence="3" type="ORF">C1SCF055_LOCUS7339</name>
</gene>
<feature type="region of interest" description="Disordered" evidence="1">
    <location>
        <begin position="60"/>
        <end position="89"/>
    </location>
</feature>
<dbReference type="EMBL" id="CAMXCT030000480">
    <property type="protein sequence ID" value="CAL4766699.1"/>
    <property type="molecule type" value="Genomic_DNA"/>
</dbReference>
<evidence type="ECO:0000313" key="4">
    <source>
        <dbReference type="EMBL" id="CAL4766699.1"/>
    </source>
</evidence>
<reference evidence="3" key="1">
    <citation type="submission" date="2022-10" db="EMBL/GenBank/DDBJ databases">
        <authorList>
            <person name="Chen Y."/>
            <person name="Dougan E. K."/>
            <person name="Chan C."/>
            <person name="Rhodes N."/>
            <person name="Thang M."/>
        </authorList>
    </citation>
    <scope>NUCLEOTIDE SEQUENCE</scope>
</reference>
<proteinExistence type="predicted"/>
<dbReference type="AlphaFoldDB" id="A0A9P1FME4"/>
<dbReference type="EMBL" id="CAMXCT010000480">
    <property type="protein sequence ID" value="CAI3979387.1"/>
    <property type="molecule type" value="Genomic_DNA"/>
</dbReference>
<feature type="domain" description="SAP" evidence="2">
    <location>
        <begin position="26"/>
        <end position="60"/>
    </location>
</feature>
<evidence type="ECO:0000313" key="5">
    <source>
        <dbReference type="Proteomes" id="UP001152797"/>
    </source>
</evidence>
<evidence type="ECO:0000313" key="3">
    <source>
        <dbReference type="EMBL" id="CAI3979387.1"/>
    </source>
</evidence>
<feature type="non-terminal residue" evidence="3">
    <location>
        <position position="1"/>
    </location>
</feature>
<reference evidence="4 5" key="2">
    <citation type="submission" date="2024-05" db="EMBL/GenBank/DDBJ databases">
        <authorList>
            <person name="Chen Y."/>
            <person name="Shah S."/>
            <person name="Dougan E. K."/>
            <person name="Thang M."/>
            <person name="Chan C."/>
        </authorList>
    </citation>
    <scope>NUCLEOTIDE SEQUENCE [LARGE SCALE GENOMIC DNA]</scope>
</reference>
<name>A0A9P1FME4_9DINO</name>
<keyword evidence="5" id="KW-1185">Reference proteome</keyword>